<name>A0A9P6CWZ8_9AGAR</name>
<dbReference type="EMBL" id="MU155347">
    <property type="protein sequence ID" value="KAF9475103.1"/>
    <property type="molecule type" value="Genomic_DNA"/>
</dbReference>
<feature type="transmembrane region" description="Helical" evidence="6">
    <location>
        <begin position="12"/>
        <end position="38"/>
    </location>
</feature>
<dbReference type="Pfam" id="PF10277">
    <property type="entry name" value="Frag1"/>
    <property type="match status" value="1"/>
</dbReference>
<feature type="compositionally biased region" description="Polar residues" evidence="5">
    <location>
        <begin position="255"/>
        <end position="266"/>
    </location>
</feature>
<evidence type="ECO:0000256" key="6">
    <source>
        <dbReference type="SAM" id="Phobius"/>
    </source>
</evidence>
<dbReference type="GO" id="GO:0005886">
    <property type="term" value="C:plasma membrane"/>
    <property type="evidence" value="ECO:0007669"/>
    <property type="project" value="TreeGrafter"/>
</dbReference>
<evidence type="ECO:0000256" key="3">
    <source>
        <dbReference type="ARBA" id="ARBA00022989"/>
    </source>
</evidence>
<evidence type="ECO:0000313" key="8">
    <source>
        <dbReference type="EMBL" id="KAF9475103.1"/>
    </source>
</evidence>
<feature type="transmembrane region" description="Helical" evidence="6">
    <location>
        <begin position="65"/>
        <end position="83"/>
    </location>
</feature>
<feature type="domain" description="CWH43-like N-terminal" evidence="7">
    <location>
        <begin position="14"/>
        <end position="224"/>
    </location>
</feature>
<feature type="transmembrane region" description="Helical" evidence="6">
    <location>
        <begin position="171"/>
        <end position="197"/>
    </location>
</feature>
<feature type="transmembrane region" description="Helical" evidence="6">
    <location>
        <begin position="103"/>
        <end position="125"/>
    </location>
</feature>
<dbReference type="PANTHER" id="PTHR21324">
    <property type="entry name" value="FASTING-INDUCIBLE INTEGRAL MEMBRANE PROTEIN TM6P1-RELATED"/>
    <property type="match status" value="1"/>
</dbReference>
<sequence length="266" mass="29840">MSNHIPLRYRHWYYVWVPIVASLVWFGTLLAMLIIWLAQGRPKYPSQDGKIAYISDVGASGIKPLFIAGCAITGVGFVLSLIIERLLRHTGRLMPNLRKRERVFSILAIIGAAIGGLGLLFLSIFDTKRFTRAHRVFLLVFIVGVGLSAIFSIIEYRWISKEFKDTKQLKAAYLAKGIIASTLIILAIVFAITLFTATDVGAVFEWVIAFGFTFYLLTFWYDLRMSKNVPKGELKSRYGAHSQQEDTANMVEVNGTPTSQNHSTTV</sequence>
<comment type="caution">
    <text evidence="8">The sequence shown here is derived from an EMBL/GenBank/DDBJ whole genome shotgun (WGS) entry which is preliminary data.</text>
</comment>
<evidence type="ECO:0000259" key="7">
    <source>
        <dbReference type="Pfam" id="PF10277"/>
    </source>
</evidence>
<keyword evidence="3 6" id="KW-1133">Transmembrane helix</keyword>
<evidence type="ECO:0000256" key="4">
    <source>
        <dbReference type="ARBA" id="ARBA00023136"/>
    </source>
</evidence>
<keyword evidence="4 6" id="KW-0472">Membrane</keyword>
<dbReference type="GO" id="GO:0012505">
    <property type="term" value="C:endomembrane system"/>
    <property type="evidence" value="ECO:0007669"/>
    <property type="project" value="UniProtKB-SubCell"/>
</dbReference>
<dbReference type="Proteomes" id="UP000807469">
    <property type="component" value="Unassembled WGS sequence"/>
</dbReference>
<feature type="region of interest" description="Disordered" evidence="5">
    <location>
        <begin position="242"/>
        <end position="266"/>
    </location>
</feature>
<evidence type="ECO:0000256" key="5">
    <source>
        <dbReference type="SAM" id="MobiDB-lite"/>
    </source>
</evidence>
<comment type="subcellular location">
    <subcellularLocation>
        <location evidence="1">Endomembrane system</location>
        <topology evidence="1">Multi-pass membrane protein</topology>
    </subcellularLocation>
</comment>
<evidence type="ECO:0000313" key="9">
    <source>
        <dbReference type="Proteomes" id="UP000807469"/>
    </source>
</evidence>
<evidence type="ECO:0000256" key="2">
    <source>
        <dbReference type="ARBA" id="ARBA00022692"/>
    </source>
</evidence>
<keyword evidence="2 6" id="KW-0812">Transmembrane</keyword>
<keyword evidence="9" id="KW-1185">Reference proteome</keyword>
<dbReference type="AlphaFoldDB" id="A0A9P6CWZ8"/>
<reference evidence="8" key="1">
    <citation type="submission" date="2020-11" db="EMBL/GenBank/DDBJ databases">
        <authorList>
            <consortium name="DOE Joint Genome Institute"/>
            <person name="Ahrendt S."/>
            <person name="Riley R."/>
            <person name="Andreopoulos W."/>
            <person name="Labutti K."/>
            <person name="Pangilinan J."/>
            <person name="Ruiz-Duenas F.J."/>
            <person name="Barrasa J.M."/>
            <person name="Sanchez-Garcia M."/>
            <person name="Camarero S."/>
            <person name="Miyauchi S."/>
            <person name="Serrano A."/>
            <person name="Linde D."/>
            <person name="Babiker R."/>
            <person name="Drula E."/>
            <person name="Ayuso-Fernandez I."/>
            <person name="Pacheco R."/>
            <person name="Padilla G."/>
            <person name="Ferreira P."/>
            <person name="Barriuso J."/>
            <person name="Kellner H."/>
            <person name="Castanera R."/>
            <person name="Alfaro M."/>
            <person name="Ramirez L."/>
            <person name="Pisabarro A.G."/>
            <person name="Kuo A."/>
            <person name="Tritt A."/>
            <person name="Lipzen A."/>
            <person name="He G."/>
            <person name="Yan M."/>
            <person name="Ng V."/>
            <person name="Cullen D."/>
            <person name="Martin F."/>
            <person name="Rosso M.-N."/>
            <person name="Henrissat B."/>
            <person name="Hibbett D."/>
            <person name="Martinez A.T."/>
            <person name="Grigoriev I.V."/>
        </authorList>
    </citation>
    <scope>NUCLEOTIDE SEQUENCE</scope>
    <source>
        <strain evidence="8">CIRM-BRFM 674</strain>
    </source>
</reference>
<evidence type="ECO:0000256" key="1">
    <source>
        <dbReference type="ARBA" id="ARBA00004127"/>
    </source>
</evidence>
<organism evidence="8 9">
    <name type="scientific">Pholiota conissans</name>
    <dbReference type="NCBI Taxonomy" id="109636"/>
    <lineage>
        <taxon>Eukaryota</taxon>
        <taxon>Fungi</taxon>
        <taxon>Dikarya</taxon>
        <taxon>Basidiomycota</taxon>
        <taxon>Agaricomycotina</taxon>
        <taxon>Agaricomycetes</taxon>
        <taxon>Agaricomycetidae</taxon>
        <taxon>Agaricales</taxon>
        <taxon>Agaricineae</taxon>
        <taxon>Strophariaceae</taxon>
        <taxon>Pholiota</taxon>
    </lineage>
</organism>
<dbReference type="InterPro" id="IPR019402">
    <property type="entry name" value="CWH43_N"/>
</dbReference>
<dbReference type="PANTHER" id="PTHR21324:SF2">
    <property type="entry name" value="EG:22E5.9 PROTEIN"/>
    <property type="match status" value="1"/>
</dbReference>
<dbReference type="InterPro" id="IPR050911">
    <property type="entry name" value="DRAM/TMEM150_Autophagy_Mod"/>
</dbReference>
<feature type="transmembrane region" description="Helical" evidence="6">
    <location>
        <begin position="203"/>
        <end position="221"/>
    </location>
</feature>
<gene>
    <name evidence="8" type="ORF">BDN70DRAFT_865353</name>
</gene>
<feature type="transmembrane region" description="Helical" evidence="6">
    <location>
        <begin position="137"/>
        <end position="159"/>
    </location>
</feature>
<protein>
    <recommendedName>
        <fullName evidence="7">CWH43-like N-terminal domain-containing protein</fullName>
    </recommendedName>
</protein>
<accession>A0A9P6CWZ8</accession>
<dbReference type="OrthoDB" id="10032492at2759"/>
<proteinExistence type="predicted"/>